<dbReference type="Pfam" id="PF22768">
    <property type="entry name" value="SPP1_Dit"/>
    <property type="match status" value="1"/>
</dbReference>
<organism evidence="2 3">
    <name type="scientific">Wenjunlia vitaminophila</name>
    <name type="common">Streptomyces vitaminophilus</name>
    <dbReference type="NCBI Taxonomy" id="76728"/>
    <lineage>
        <taxon>Bacteria</taxon>
        <taxon>Bacillati</taxon>
        <taxon>Actinomycetota</taxon>
        <taxon>Actinomycetes</taxon>
        <taxon>Kitasatosporales</taxon>
        <taxon>Streptomycetaceae</taxon>
        <taxon>Wenjunlia</taxon>
    </lineage>
</organism>
<sequence length="306" mass="32793">MAIDTTDAAAAEPGALITVDGQVQWADLLMGPGTGYWIAAEGITGWEELPALDTSDADRPVGHGGWPGSQWAQPRTVTAQVWFAPASGAGPGEVLASLRALRAATAVRDEEQWLAVRLHGETLAVRARVTQRVVPTDRQFLTSRLAKLTIQWKASDPRRYEAAQRRGTVHLPQPEPGLSWPLTWPLDWGAPLSLGDLAVDNTGSAPAHPLITFVGPCTRPRLANRTTGDWLEYVLTLAQDDVLEVDTAEGTVLFNGTASRRHTAASGSAPEEAFTLPPGTSHLAFRADSGDAQLATATVTWRSAEW</sequence>
<evidence type="ECO:0000259" key="1">
    <source>
        <dbReference type="Pfam" id="PF22768"/>
    </source>
</evidence>
<dbReference type="Gene3D" id="2.60.120.860">
    <property type="match status" value="1"/>
</dbReference>
<evidence type="ECO:0000313" key="3">
    <source>
        <dbReference type="Proteomes" id="UP000050867"/>
    </source>
</evidence>
<evidence type="ECO:0000313" key="2">
    <source>
        <dbReference type="EMBL" id="KRV49697.1"/>
    </source>
</evidence>
<dbReference type="Proteomes" id="UP000050867">
    <property type="component" value="Unassembled WGS sequence"/>
</dbReference>
<dbReference type="AlphaFoldDB" id="A0A0T6LUQ0"/>
<reference evidence="2 3" key="1">
    <citation type="submission" date="2015-10" db="EMBL/GenBank/DDBJ databases">
        <title>Draft genome sequence of pyrrolomycin-producing Streptomyces vitaminophilus.</title>
        <authorList>
            <person name="Graham D.E."/>
            <person name="Mahan K.M."/>
            <person name="Klingeman D.M."/>
            <person name="Hettich R.L."/>
            <person name="Parry R.J."/>
        </authorList>
    </citation>
    <scope>NUCLEOTIDE SEQUENCE [LARGE SCALE GENOMIC DNA]</scope>
    <source>
        <strain evidence="2 3">ATCC 31673</strain>
    </source>
</reference>
<dbReference type="EMBL" id="LLZU01000010">
    <property type="protein sequence ID" value="KRV49697.1"/>
    <property type="molecule type" value="Genomic_DNA"/>
</dbReference>
<gene>
    <name evidence="2" type="ORF">AQ490_18475</name>
</gene>
<dbReference type="OrthoDB" id="5182475at2"/>
<comment type="caution">
    <text evidence="2">The sequence shown here is derived from an EMBL/GenBank/DDBJ whole genome shotgun (WGS) entry which is preliminary data.</text>
</comment>
<protein>
    <recommendedName>
        <fullName evidence="1">Siphovirus-type tail component C-terminal domain-containing protein</fullName>
    </recommendedName>
</protein>
<proteinExistence type="predicted"/>
<name>A0A0T6LUQ0_WENVI</name>
<feature type="domain" description="Siphovirus-type tail component C-terminal" evidence="1">
    <location>
        <begin position="202"/>
        <end position="302"/>
    </location>
</feature>
<dbReference type="InterPro" id="IPR054738">
    <property type="entry name" value="Siphovirus-type_tail_C"/>
</dbReference>
<dbReference type="STRING" id="76728.AQ490_18475"/>
<keyword evidence="3" id="KW-1185">Reference proteome</keyword>
<dbReference type="RefSeq" id="WP_018383775.1">
    <property type="nucleotide sequence ID" value="NZ_LLZU01000010.1"/>
</dbReference>
<dbReference type="eggNOG" id="ENOG5033QYT">
    <property type="taxonomic scope" value="Bacteria"/>
</dbReference>
<accession>A0A0T6LUQ0</accession>